<accession>A0A4R1EUW7</accession>
<dbReference type="PROSITE" id="PS51318">
    <property type="entry name" value="TAT"/>
    <property type="match status" value="1"/>
</dbReference>
<dbReference type="OrthoDB" id="9779968at2"/>
<dbReference type="Proteomes" id="UP000294887">
    <property type="component" value="Unassembled WGS sequence"/>
</dbReference>
<dbReference type="InterPro" id="IPR006311">
    <property type="entry name" value="TAT_signal"/>
</dbReference>
<sequence length="533" mass="57279">MTSKMNRRKFMQLLAAGGASSTLGTVGQLALMNQAVAATPDFSDYKALVCVFMLGGNDGFNMLVPSDATHADYAAIRAALAVQKNDLGLSSISSAMHNGTMGGGSSNLYNVNLSQESAYTKGFYDLGAKGIPLGVNAVMPEFAQLVTDDKLSIIANSGNMVAPVTREQIQNKTANLPLFLFAHNHQQRALQTGQADNLDAIGWAGKIADSWAGVNNNSSLGLNISYSGNSRLLIGDTTSPLILNPGNPSSFNDMKLNAGSWSDERRDLFRELIAVGKNKDPFQKLSAGLLERSMNNFDLLTATWERKDITYSTKGPYGESLFDVPSTDDLGFQQGIDTGFIPRMENVAKMIDLGVNDDFNTGNYKRQIFFVGLGGYDTHARQADGHAKLLRELSLGLWKFQKAMEELGHADKVTTFSMSDFGRTLSINAGGGTDHAWGSHHFVMGGSGNPASGTLNGGTMIGTLPDLNPDGPDDYSDKGRIIPTTSQDQVNASICQWFGLEESLIPEIFPNVSNFASNPSDITSAYLNDLFIS</sequence>
<name>A0A4R1EUW7_9GAMM</name>
<comment type="caution">
    <text evidence="2">The sequence shown here is derived from an EMBL/GenBank/DDBJ whole genome shotgun (WGS) entry which is preliminary data.</text>
</comment>
<organism evidence="2 3">
    <name type="scientific">Cocleimonas flava</name>
    <dbReference type="NCBI Taxonomy" id="634765"/>
    <lineage>
        <taxon>Bacteria</taxon>
        <taxon>Pseudomonadati</taxon>
        <taxon>Pseudomonadota</taxon>
        <taxon>Gammaproteobacteria</taxon>
        <taxon>Thiotrichales</taxon>
        <taxon>Thiotrichaceae</taxon>
        <taxon>Cocleimonas</taxon>
    </lineage>
</organism>
<dbReference type="PANTHER" id="PTHR43737:SF1">
    <property type="entry name" value="DUF1501 DOMAIN-CONTAINING PROTEIN"/>
    <property type="match status" value="1"/>
</dbReference>
<proteinExistence type="predicted"/>
<evidence type="ECO:0000313" key="3">
    <source>
        <dbReference type="Proteomes" id="UP000294887"/>
    </source>
</evidence>
<protein>
    <submittedName>
        <fullName evidence="2">Secreted protein</fullName>
    </submittedName>
</protein>
<dbReference type="Pfam" id="PF07394">
    <property type="entry name" value="DUF1501"/>
    <property type="match status" value="1"/>
</dbReference>
<reference evidence="2 3" key="1">
    <citation type="submission" date="2019-03" db="EMBL/GenBank/DDBJ databases">
        <title>Genomic Encyclopedia of Type Strains, Phase IV (KMG-IV): sequencing the most valuable type-strain genomes for metagenomic binning, comparative biology and taxonomic classification.</title>
        <authorList>
            <person name="Goeker M."/>
        </authorList>
    </citation>
    <scope>NUCLEOTIDE SEQUENCE [LARGE SCALE GENOMIC DNA]</scope>
    <source>
        <strain evidence="2 3">DSM 24830</strain>
    </source>
</reference>
<gene>
    <name evidence="2" type="ORF">EV695_2417</name>
</gene>
<dbReference type="InterPro" id="IPR010869">
    <property type="entry name" value="DUF1501"/>
</dbReference>
<dbReference type="AlphaFoldDB" id="A0A4R1EUW7"/>
<keyword evidence="1" id="KW-0732">Signal</keyword>
<dbReference type="RefSeq" id="WP_131906217.1">
    <property type="nucleotide sequence ID" value="NZ_BAAAFU010000006.1"/>
</dbReference>
<dbReference type="EMBL" id="SMFQ01000004">
    <property type="protein sequence ID" value="TCJ84460.1"/>
    <property type="molecule type" value="Genomic_DNA"/>
</dbReference>
<keyword evidence="3" id="KW-1185">Reference proteome</keyword>
<dbReference type="InterPro" id="IPR019546">
    <property type="entry name" value="TAT_signal_bac_arc"/>
</dbReference>
<evidence type="ECO:0000313" key="2">
    <source>
        <dbReference type="EMBL" id="TCJ84460.1"/>
    </source>
</evidence>
<dbReference type="NCBIfam" id="TIGR01409">
    <property type="entry name" value="TAT_signal_seq"/>
    <property type="match status" value="1"/>
</dbReference>
<evidence type="ECO:0000256" key="1">
    <source>
        <dbReference type="ARBA" id="ARBA00022729"/>
    </source>
</evidence>
<dbReference type="PANTHER" id="PTHR43737">
    <property type="entry name" value="BLL7424 PROTEIN"/>
    <property type="match status" value="1"/>
</dbReference>